<keyword evidence="2" id="KW-1185">Reference proteome</keyword>
<comment type="caution">
    <text evidence="1">The sequence shown here is derived from an EMBL/GenBank/DDBJ whole genome shotgun (WGS) entry which is preliminary data.</text>
</comment>
<dbReference type="InterPro" id="IPR048000">
    <property type="entry name" value="TnsA-like"/>
</dbReference>
<accession>A0A5M3WD31</accession>
<evidence type="ECO:0000313" key="1">
    <source>
        <dbReference type="EMBL" id="GES05982.1"/>
    </source>
</evidence>
<dbReference type="EMBL" id="BLAD01000122">
    <property type="protein sequence ID" value="GES05982.1"/>
    <property type="molecule type" value="Genomic_DNA"/>
</dbReference>
<dbReference type="Proteomes" id="UP000334990">
    <property type="component" value="Unassembled WGS sequence"/>
</dbReference>
<organism evidence="1 2">
    <name type="scientific">Acrocarpospora corrugata</name>
    <dbReference type="NCBI Taxonomy" id="35763"/>
    <lineage>
        <taxon>Bacteria</taxon>
        <taxon>Bacillati</taxon>
        <taxon>Actinomycetota</taxon>
        <taxon>Actinomycetes</taxon>
        <taxon>Streptosporangiales</taxon>
        <taxon>Streptosporangiaceae</taxon>
        <taxon>Acrocarpospora</taxon>
    </lineage>
</organism>
<dbReference type="AlphaFoldDB" id="A0A5M3WD31"/>
<gene>
    <name evidence="1" type="ORF">Acor_80510</name>
</gene>
<reference evidence="1 2" key="1">
    <citation type="submission" date="2019-10" db="EMBL/GenBank/DDBJ databases">
        <title>Whole genome shotgun sequence of Acrocarpospora corrugata NBRC 13972.</title>
        <authorList>
            <person name="Ichikawa N."/>
            <person name="Kimura A."/>
            <person name="Kitahashi Y."/>
            <person name="Komaki H."/>
            <person name="Oguchi A."/>
        </authorList>
    </citation>
    <scope>NUCLEOTIDE SEQUENCE [LARGE SCALE GENOMIC DNA]</scope>
    <source>
        <strain evidence="1 2">NBRC 13972</strain>
    </source>
</reference>
<evidence type="ECO:0008006" key="3">
    <source>
        <dbReference type="Google" id="ProtNLM"/>
    </source>
</evidence>
<dbReference type="NCBIfam" id="NF033179">
    <property type="entry name" value="TnsA_like_Actin"/>
    <property type="match status" value="1"/>
</dbReference>
<protein>
    <recommendedName>
        <fullName evidence="3">TnsA endonuclease N-terminal domain-containing protein</fullName>
    </recommendedName>
</protein>
<sequence>MRCVPGLSVVQGGAVQPVADFEFAYVTADGTEVRRELGEAWAAPLETGRPVRKFRPYKGQRHLPGEWWSATDGRLVGFESWLERDHVMLLDFDASVVGIASQPFWLFWVSAEGKARSHAPDYFARRRDGSGVVIDCRPVRLRKPRDVVAFEATRQACEAVGWEYRLVGSPEEILVRNVRWISGSRHPRHHDEEIAGRLLARFAGGPRCWRERVR</sequence>
<name>A0A5M3WD31_9ACTN</name>
<proteinExistence type="predicted"/>
<evidence type="ECO:0000313" key="2">
    <source>
        <dbReference type="Proteomes" id="UP000334990"/>
    </source>
</evidence>